<name>A0A1I1ZW18_9BACL</name>
<evidence type="ECO:0000313" key="1">
    <source>
        <dbReference type="EMBL" id="SFE34823.1"/>
    </source>
</evidence>
<dbReference type="RefSeq" id="WP_046229877.1">
    <property type="nucleotide sequence ID" value="NZ_FONN01000002.1"/>
</dbReference>
<dbReference type="OrthoDB" id="2599887at2"/>
<protein>
    <submittedName>
        <fullName evidence="1">Spore germination protein PE</fullName>
    </submittedName>
</protein>
<dbReference type="InterPro" id="IPR024496">
    <property type="entry name" value="Spore_germ_GerPE"/>
</dbReference>
<dbReference type="EMBL" id="FONN01000002">
    <property type="protein sequence ID" value="SFE34823.1"/>
    <property type="molecule type" value="Genomic_DNA"/>
</dbReference>
<organism evidence="1 2">
    <name type="scientific">Paenibacillus algorifonticola</name>
    <dbReference type="NCBI Taxonomy" id="684063"/>
    <lineage>
        <taxon>Bacteria</taxon>
        <taxon>Bacillati</taxon>
        <taxon>Bacillota</taxon>
        <taxon>Bacilli</taxon>
        <taxon>Bacillales</taxon>
        <taxon>Paenibacillaceae</taxon>
        <taxon>Paenibacillus</taxon>
    </lineage>
</organism>
<keyword evidence="2" id="KW-1185">Reference proteome</keyword>
<dbReference type="Pfam" id="PF10970">
    <property type="entry name" value="GerPE"/>
    <property type="match status" value="1"/>
</dbReference>
<reference evidence="2" key="1">
    <citation type="submission" date="2016-10" db="EMBL/GenBank/DDBJ databases">
        <authorList>
            <person name="Varghese N."/>
            <person name="Submissions S."/>
        </authorList>
    </citation>
    <scope>NUCLEOTIDE SEQUENCE [LARGE SCALE GENOMIC DNA]</scope>
    <source>
        <strain evidence="2">CGMCC 1.10223</strain>
    </source>
</reference>
<accession>A0A1I1ZW18</accession>
<proteinExistence type="predicted"/>
<evidence type="ECO:0000313" key="2">
    <source>
        <dbReference type="Proteomes" id="UP000183410"/>
    </source>
</evidence>
<gene>
    <name evidence="1" type="ORF">SAMN04487969_10268</name>
</gene>
<sequence length="175" mass="18889">MTLNGNPNASYESSTGFTASPFSPPYPLDYPIRTAEVGVLTIISAAGAAIVQLGDRGQSTPKLRALALQREMDHAQAGDVYFESYDLYTQSFPGFDDFDGPAKDIVHIQRTNHCPRIVVGCVYIIAIGSSASVQAGNAMETIAEARIKHIRQFKRPIPVPGIGCPLPPVKPALYR</sequence>
<dbReference type="AlphaFoldDB" id="A0A1I1ZW18"/>
<dbReference type="Proteomes" id="UP000183410">
    <property type="component" value="Unassembled WGS sequence"/>
</dbReference>